<feature type="chain" id="PRO_5002038724" description="Protein ZIP4 homolog" evidence="3">
    <location>
        <begin position="18"/>
        <end position="859"/>
    </location>
</feature>
<dbReference type="OrthoDB" id="65716at2759"/>
<gene>
    <name evidence="4" type="ORF">KLDO_g1442</name>
</gene>
<keyword evidence="1" id="KW-0469">Meiosis</keyword>
<dbReference type="GO" id="GO:0090173">
    <property type="term" value="P:regulation of synaptonemal complex assembly"/>
    <property type="evidence" value="ECO:0007669"/>
    <property type="project" value="InterPro"/>
</dbReference>
<reference evidence="4 5" key="1">
    <citation type="submission" date="2014-03" db="EMBL/GenBank/DDBJ databases">
        <title>The genome of Kluyveromyces dobzhanskii.</title>
        <authorList>
            <person name="Nystedt B."/>
            <person name="Astrom S."/>
        </authorList>
    </citation>
    <scope>NUCLEOTIDE SEQUENCE [LARGE SCALE GENOMIC DNA]</scope>
    <source>
        <strain evidence="4 5">CBS 2104</strain>
    </source>
</reference>
<protein>
    <recommendedName>
        <fullName evidence="2">Protein ZIP4 homolog</fullName>
    </recommendedName>
</protein>
<proteinExistence type="predicted"/>
<dbReference type="EMBL" id="CCBQ010000019">
    <property type="protein sequence ID" value="CDO93140.1"/>
    <property type="molecule type" value="Genomic_DNA"/>
</dbReference>
<keyword evidence="5" id="KW-1185">Reference proteome</keyword>
<evidence type="ECO:0000256" key="2">
    <source>
        <dbReference type="ARBA" id="ARBA00031845"/>
    </source>
</evidence>
<dbReference type="Proteomes" id="UP000031516">
    <property type="component" value="Unassembled WGS sequence"/>
</dbReference>
<dbReference type="GO" id="GO:0051321">
    <property type="term" value="P:meiotic cell cycle"/>
    <property type="evidence" value="ECO:0007669"/>
    <property type="project" value="UniProtKB-KW"/>
</dbReference>
<dbReference type="Gene3D" id="1.25.40.10">
    <property type="entry name" value="Tetratricopeptide repeat domain"/>
    <property type="match status" value="1"/>
</dbReference>
<feature type="signal peptide" evidence="3">
    <location>
        <begin position="1"/>
        <end position="17"/>
    </location>
</feature>
<dbReference type="InterPro" id="IPR013940">
    <property type="entry name" value="Spo22/ZIP4/TEX11"/>
</dbReference>
<dbReference type="PANTHER" id="PTHR40375">
    <property type="entry name" value="SPORULATION-SPECIFIC PROTEIN 22"/>
    <property type="match status" value="1"/>
</dbReference>
<evidence type="ECO:0000256" key="1">
    <source>
        <dbReference type="ARBA" id="ARBA00023254"/>
    </source>
</evidence>
<comment type="caution">
    <text evidence="4">The sequence shown here is derived from an EMBL/GenBank/DDBJ whole genome shotgun (WGS) entry which is preliminary data.</text>
</comment>
<name>A0A0A8L2N1_9SACH</name>
<evidence type="ECO:0000313" key="4">
    <source>
        <dbReference type="EMBL" id="CDO93140.1"/>
    </source>
</evidence>
<evidence type="ECO:0000256" key="3">
    <source>
        <dbReference type="SAM" id="SignalP"/>
    </source>
</evidence>
<dbReference type="InterPro" id="IPR039057">
    <property type="entry name" value="Spo22/ZIP4"/>
</dbReference>
<dbReference type="AlphaFoldDB" id="A0A0A8L2N1"/>
<accession>A0A0A8L2N1</accession>
<sequence length="859" mass="98865">MLLCKLFSALLLSLHEGLVVDGNCKLRSFRCLLATAKYSIECKIQSDLKKSVQSYCDSTFLNLEQYHDNNMFTNKEQENQYKRLKVEMFVLYQQNSLEESDLKMARFFQEKAAIETNFATLDADTLIEICRTVYNSALMITKDHSMGTELSDLIHMIKVTLNYFNLEVPGLEIHHIASSLKYSISLFLVNIMIEDNTETASCQERIFALIKEYSNKPEPYKLGIKFHELHNPGDYKYLEELTMQMLMSVNIPSTIEEIIGFINHQAELDSESALRCLDFIFFSKTDPNIDCKVLELCLTTRCYVVSQSKTLTNEQKIKDLTQMISNVQNIIVKELSKQCTTSIITLLFNQGKQLYKANKQADCVKWFELALNELFSTGCTDKGKIQRAMQFALVEMKDFERVKAVYFEMSTFDQHNALSQLNMFRVYATQNDFDAAKKCLDSLKESNDERAVDALIVAVSECKRSTEWGVYGMMSMFEKLQNMENGSSKTREGSIICCLRYTVQMLLKMTEKEDIQDLVNNLATLHMLMSKGWEFIGTARTLKKLSGKVHEQSLYNEVISVDDIEWFASVCHNIARKLLNKGETTNTNLLIDDCKSYLGYVPKHDLNDAEKQHYRFWEIRTDILYLELYYQNSDWKLLKEKSSLLLVQMQDLFNDFKDGAVLQKSKVSTKELRATFADIILQSFEAAMNLCDLRQLIDIMEFTSKRPDCELDEMVLDAFISSQNTASDAFATTLLKTVIDRNMAQSSVTSDTLSMWIRFLIKHSKSAEEETCLTIITQFQNRVKVASDYSATEIEWLTTVIWNHGVSYIISDNRPRGVIWCKKAHEISKLSASGTLKNQLLRLWSDLSDKINLNCVIDE</sequence>
<evidence type="ECO:0000313" key="5">
    <source>
        <dbReference type="Proteomes" id="UP000031516"/>
    </source>
</evidence>
<dbReference type="Pfam" id="PF08631">
    <property type="entry name" value="SPO22"/>
    <property type="match status" value="1"/>
</dbReference>
<dbReference type="InterPro" id="IPR011990">
    <property type="entry name" value="TPR-like_helical_dom_sf"/>
</dbReference>
<keyword evidence="3" id="KW-0732">Signal</keyword>
<organism evidence="4 5">
    <name type="scientific">Kluyveromyces dobzhanskii CBS 2104</name>
    <dbReference type="NCBI Taxonomy" id="1427455"/>
    <lineage>
        <taxon>Eukaryota</taxon>
        <taxon>Fungi</taxon>
        <taxon>Dikarya</taxon>
        <taxon>Ascomycota</taxon>
        <taxon>Saccharomycotina</taxon>
        <taxon>Saccharomycetes</taxon>
        <taxon>Saccharomycetales</taxon>
        <taxon>Saccharomycetaceae</taxon>
        <taxon>Kluyveromyces</taxon>
    </lineage>
</organism>
<dbReference type="PANTHER" id="PTHR40375:SF2">
    <property type="entry name" value="SPORULATION-SPECIFIC PROTEIN 22"/>
    <property type="match status" value="1"/>
</dbReference>
<dbReference type="SUPFAM" id="SSF48452">
    <property type="entry name" value="TPR-like"/>
    <property type="match status" value="1"/>
</dbReference>